<protein>
    <submittedName>
        <fullName evidence="11">RND transporter</fullName>
    </submittedName>
</protein>
<comment type="subcellular location">
    <subcellularLocation>
        <location evidence="8">Cell membrane</location>
        <topology evidence="8">Lipid-anchor</topology>
    </subcellularLocation>
    <subcellularLocation>
        <location evidence="1">Membrane</location>
        <topology evidence="1">Multi-pass membrane protein</topology>
    </subcellularLocation>
</comment>
<evidence type="ECO:0000256" key="8">
    <source>
        <dbReference type="RuleBase" id="RU362097"/>
    </source>
</evidence>
<dbReference type="Gene3D" id="3.90.550.10">
    <property type="entry name" value="Spore Coat Polysaccharide Biosynthesis Protein SpsA, Chain A"/>
    <property type="match status" value="1"/>
</dbReference>
<dbReference type="EMBL" id="LVHG01000057">
    <property type="protein sequence ID" value="OAK61261.1"/>
    <property type="molecule type" value="Genomic_DNA"/>
</dbReference>
<evidence type="ECO:0000313" key="11">
    <source>
        <dbReference type="EMBL" id="OAK61261.1"/>
    </source>
</evidence>
<evidence type="ECO:0000256" key="1">
    <source>
        <dbReference type="ARBA" id="ARBA00004141"/>
    </source>
</evidence>
<keyword evidence="8" id="KW-0449">Lipoprotein</keyword>
<name>A0AA91DL23_VARPD</name>
<dbReference type="GO" id="GO:0015562">
    <property type="term" value="F:efflux transmembrane transporter activity"/>
    <property type="evidence" value="ECO:0007669"/>
    <property type="project" value="InterPro"/>
</dbReference>
<dbReference type="AlphaFoldDB" id="A0AA91DL23"/>
<proteinExistence type="inferred from homology"/>
<dbReference type="InterPro" id="IPR010131">
    <property type="entry name" value="MdtP/NodT-like"/>
</dbReference>
<evidence type="ECO:0000313" key="12">
    <source>
        <dbReference type="Proteomes" id="UP000077852"/>
    </source>
</evidence>
<dbReference type="Pfam" id="PF13632">
    <property type="entry name" value="Glyco_trans_2_3"/>
    <property type="match status" value="1"/>
</dbReference>
<feature type="transmembrane region" description="Helical" evidence="9">
    <location>
        <begin position="12"/>
        <end position="29"/>
    </location>
</feature>
<dbReference type="PANTHER" id="PTHR43867">
    <property type="entry name" value="CELLULOSE SYNTHASE CATALYTIC SUBUNIT A [UDP-FORMING]"/>
    <property type="match status" value="1"/>
</dbReference>
<feature type="transmembrane region" description="Helical" evidence="9">
    <location>
        <begin position="478"/>
        <end position="501"/>
    </location>
</feature>
<dbReference type="GO" id="GO:0006011">
    <property type="term" value="P:UDP-alpha-D-glucose metabolic process"/>
    <property type="evidence" value="ECO:0007669"/>
    <property type="project" value="InterPro"/>
</dbReference>
<dbReference type="GO" id="GO:0016759">
    <property type="term" value="F:cellulose synthase activity"/>
    <property type="evidence" value="ECO:0007669"/>
    <property type="project" value="InterPro"/>
</dbReference>
<feature type="transmembrane region" description="Helical" evidence="9">
    <location>
        <begin position="664"/>
        <end position="683"/>
    </location>
</feature>
<feature type="transmembrane region" description="Helical" evidence="9">
    <location>
        <begin position="67"/>
        <end position="86"/>
    </location>
</feature>
<evidence type="ECO:0000256" key="6">
    <source>
        <dbReference type="ARBA" id="ARBA00022989"/>
    </source>
</evidence>
<dbReference type="GO" id="GO:0035438">
    <property type="term" value="F:cyclic-di-GMP binding"/>
    <property type="evidence" value="ECO:0007669"/>
    <property type="project" value="InterPro"/>
</dbReference>
<dbReference type="InterPro" id="IPR029044">
    <property type="entry name" value="Nucleotide-diphossugar_trans"/>
</dbReference>
<dbReference type="SUPFAM" id="SSF56954">
    <property type="entry name" value="Outer membrane efflux proteins (OEP)"/>
    <property type="match status" value="1"/>
</dbReference>
<dbReference type="Pfam" id="PF02321">
    <property type="entry name" value="OEP"/>
    <property type="match status" value="2"/>
</dbReference>
<keyword evidence="8" id="KW-0564">Palmitate</keyword>
<keyword evidence="8" id="KW-1134">Transmembrane beta strand</keyword>
<dbReference type="CDD" id="cd06421">
    <property type="entry name" value="CESA_CelA_like"/>
    <property type="match status" value="1"/>
</dbReference>
<gene>
    <name evidence="11" type="ORF">A3K87_22455</name>
</gene>
<feature type="domain" description="Glycosyltransferase 2-like" evidence="10">
    <location>
        <begin position="200"/>
        <end position="396"/>
    </location>
</feature>
<dbReference type="PRINTS" id="PR01439">
    <property type="entry name" value="CELLSNTHASEA"/>
</dbReference>
<dbReference type="SUPFAM" id="SSF53448">
    <property type="entry name" value="Nucleotide-diphospho-sugar transferases"/>
    <property type="match status" value="1"/>
</dbReference>
<feature type="transmembrane region" description="Helical" evidence="9">
    <location>
        <begin position="378"/>
        <end position="397"/>
    </location>
</feature>
<keyword evidence="4" id="KW-0808">Transferase</keyword>
<dbReference type="InterPro" id="IPR001173">
    <property type="entry name" value="Glyco_trans_2-like"/>
</dbReference>
<dbReference type="GO" id="GO:0005886">
    <property type="term" value="C:plasma membrane"/>
    <property type="evidence" value="ECO:0007669"/>
    <property type="project" value="UniProtKB-SubCell"/>
</dbReference>
<reference evidence="11 12" key="1">
    <citation type="submission" date="2016-03" db="EMBL/GenBank/DDBJ databases">
        <title>Genome sequence of Variovorax paradoxus KB5.</title>
        <authorList>
            <person name="Jeong H."/>
            <person name="Hong C.E."/>
            <person name="Jo S.H."/>
            <person name="Park J.M."/>
        </authorList>
    </citation>
    <scope>NUCLEOTIDE SEQUENCE [LARGE SCALE GENOMIC DNA]</scope>
    <source>
        <strain evidence="11 12">KB5</strain>
    </source>
</reference>
<accession>A0AA91DL23</accession>
<evidence type="ECO:0000256" key="5">
    <source>
        <dbReference type="ARBA" id="ARBA00022692"/>
    </source>
</evidence>
<dbReference type="InterPro" id="IPR003919">
    <property type="entry name" value="Cell_synth_A"/>
</dbReference>
<feature type="transmembrane region" description="Helical" evidence="9">
    <location>
        <begin position="513"/>
        <end position="531"/>
    </location>
</feature>
<dbReference type="Gene3D" id="2.20.200.10">
    <property type="entry name" value="Outer membrane efflux proteins (OEP)"/>
    <property type="match status" value="1"/>
</dbReference>
<dbReference type="InterPro" id="IPR050321">
    <property type="entry name" value="Glycosyltr_2/OpgH_subfam"/>
</dbReference>
<dbReference type="Gene3D" id="1.20.1600.10">
    <property type="entry name" value="Outer membrane efflux proteins (OEP)"/>
    <property type="match status" value="1"/>
</dbReference>
<comment type="caution">
    <text evidence="11">The sequence shown here is derived from an EMBL/GenBank/DDBJ whole genome shotgun (WGS) entry which is preliminary data.</text>
</comment>
<evidence type="ECO:0000256" key="3">
    <source>
        <dbReference type="ARBA" id="ARBA00022676"/>
    </source>
</evidence>
<dbReference type="InterPro" id="IPR003423">
    <property type="entry name" value="OMP_efflux"/>
</dbReference>
<evidence type="ECO:0000256" key="4">
    <source>
        <dbReference type="ARBA" id="ARBA00022679"/>
    </source>
</evidence>
<dbReference type="RefSeq" id="WP_081269516.1">
    <property type="nucleotide sequence ID" value="NZ_LVHG01000057.1"/>
</dbReference>
<feature type="transmembrane region" description="Helical" evidence="9">
    <location>
        <begin position="36"/>
        <end position="55"/>
    </location>
</feature>
<evidence type="ECO:0000256" key="9">
    <source>
        <dbReference type="SAM" id="Phobius"/>
    </source>
</evidence>
<organism evidence="11 12">
    <name type="scientific">Variovorax paradoxus</name>
    <dbReference type="NCBI Taxonomy" id="34073"/>
    <lineage>
        <taxon>Bacteria</taxon>
        <taxon>Pseudomonadati</taxon>
        <taxon>Pseudomonadota</taxon>
        <taxon>Betaproteobacteria</taxon>
        <taxon>Burkholderiales</taxon>
        <taxon>Comamonadaceae</taxon>
        <taxon>Variovorax</taxon>
    </lineage>
</organism>
<keyword evidence="5 8" id="KW-0812">Transmembrane</keyword>
<evidence type="ECO:0000259" key="10">
    <source>
        <dbReference type="Pfam" id="PF13632"/>
    </source>
</evidence>
<feature type="transmembrane region" description="Helical" evidence="9">
    <location>
        <begin position="409"/>
        <end position="427"/>
    </location>
</feature>
<keyword evidence="6 9" id="KW-1133">Transmembrane helix</keyword>
<sequence>MFELIDTPEFRVNLMVVGLALIMVFHARADRASHRVLFGFLTALVLVRYVAWRLAETLPPADLGFGTLMGWVFLVFEMVSIVYTLLSIQMLSRRRDNHAQADAGEAMLRKRGADVPAVDVFICTYNEEIGVLEKTILAAQAIDYPHVNVWVLDDTRRDWLRDYCARKGVHYARRPDNAHAKAGNLNNGLRQSAGLTNAPYILVLDADFAPHRNIVYRVLGLFDDPKSKVGLVQTPQFYYNADPIQHNLRATDSWVDEQRVFFDVLQPAKDAADVAFCVGTSFIVRRDAITAAGGFPTGSVCEDIYTTYTLMRSGWVTRWLNERLSNGLSADSIIDYINQRSRWCLGTIQVALLRDGPLRGKGYSFTARLHYVHGLLHWLTKPFILLILAAPALYWYTGASAFHATPRAFAMYGLPPLVMFWGYTYWISQRRCLPVFTEVTQIVAAMAVTRTIVSALIRPFGRPFKVTAKGQDRSRTVVHWNLVAVFGALIAAMEMGALGAIGSAMTTGDVLNVVWTFIATVYCLAALIACIDRPRPEHDERFPYDAATTVRSAAGVGAARFAEIAGDGARLLNSTALGRIGIGQPLDIHVDHVGWVSATVTGRSGAGTELAFVHDDAVHDRLVRHVFSLPPSHVATQVKPARAVLAFMDSAGWRWPRVPRMPRMFASSAPMLAVLLVAVLVLSGCNLTPPLKPADVEVPAQWADGKAGTDVAPMAWQAFVRDDELRGLIGTALSRNRDLRVYAAKAREARAVYAGTRSSLFPEIGLVGSAGRGNQVTSLSSTGVVTNSQAVGRVGNTYAVQAGIMAYELDFFGRVDAGVEQAGSQATASERDFAAARMNLVGEVSNAYLTLRADRALLSLADSDLAIQTDSTGVMQRARKAGGTSDLDLLRSQSLVQRAAVQREEFRMRVGQDLQWLTVLVGQPVPATTGAQRPWPERSVADVPVGLPASLLQRRPDLLAAYARVEAANSGIGAAKAAFYPSFSLTAVGGGLSGEFSSLLNSGNRSWATVLGVSLPIFDWGRRSANLSTNEERLAAAMASYEYSVQQALREAANALIADSHLRPQLEAQQARVQSLQRVAAISRTRFRNGLEDYFAGADAQRELYIEQRQWIELQLKQAVNTVSLYKALGGGWEDAPAPVASAATAPR</sequence>
<keyword evidence="7 8" id="KW-0472">Membrane</keyword>
<evidence type="ECO:0000256" key="2">
    <source>
        <dbReference type="ARBA" id="ARBA00007613"/>
    </source>
</evidence>
<comment type="similarity">
    <text evidence="2 8">Belongs to the outer membrane factor (OMF) (TC 1.B.17) family.</text>
</comment>
<dbReference type="Proteomes" id="UP000077852">
    <property type="component" value="Unassembled WGS sequence"/>
</dbReference>
<keyword evidence="3" id="KW-0328">Glycosyltransferase</keyword>
<dbReference type="NCBIfam" id="TIGR01845">
    <property type="entry name" value="outer_NodT"/>
    <property type="match status" value="1"/>
</dbReference>
<evidence type="ECO:0000256" key="7">
    <source>
        <dbReference type="ARBA" id="ARBA00023136"/>
    </source>
</evidence>
<dbReference type="PANTHER" id="PTHR43867:SF2">
    <property type="entry name" value="CELLULOSE SYNTHASE CATALYTIC SUBUNIT A [UDP-FORMING]"/>
    <property type="match status" value="1"/>
</dbReference>